<reference evidence="3 4" key="1">
    <citation type="journal article" date="2020" name="Microorganisms">
        <title>Osmotic Adaptation and Compatible Solute Biosynthesis of Phototrophic Bacteria as Revealed from Genome Analyses.</title>
        <authorList>
            <person name="Imhoff J.F."/>
            <person name="Rahn T."/>
            <person name="Kunzel S."/>
            <person name="Keller A."/>
            <person name="Neulinger S.C."/>
        </authorList>
    </citation>
    <scope>NUCLEOTIDE SEQUENCE [LARGE SCALE GENOMIC DNA]</scope>
    <source>
        <strain evidence="3 4">DSM 25653</strain>
    </source>
</reference>
<dbReference type="Pfam" id="PF00534">
    <property type="entry name" value="Glycos_transf_1"/>
    <property type="match status" value="1"/>
</dbReference>
<dbReference type="SUPFAM" id="SSF53756">
    <property type="entry name" value="UDP-Glycosyltransferase/glycogen phosphorylase"/>
    <property type="match status" value="1"/>
</dbReference>
<dbReference type="Proteomes" id="UP001138768">
    <property type="component" value="Unassembled WGS sequence"/>
</dbReference>
<feature type="domain" description="Glycosyl transferase family 1" evidence="2">
    <location>
        <begin position="91"/>
        <end position="184"/>
    </location>
</feature>
<evidence type="ECO:0000259" key="2">
    <source>
        <dbReference type="Pfam" id="PF00534"/>
    </source>
</evidence>
<comment type="caution">
    <text evidence="3">The sequence shown here is derived from an EMBL/GenBank/DDBJ whole genome shotgun (WGS) entry which is preliminary data.</text>
</comment>
<dbReference type="GO" id="GO:0009103">
    <property type="term" value="P:lipopolysaccharide biosynthetic process"/>
    <property type="evidence" value="ECO:0007669"/>
    <property type="project" value="TreeGrafter"/>
</dbReference>
<protein>
    <recommendedName>
        <fullName evidence="2">Glycosyl transferase family 1 domain-containing protein</fullName>
    </recommendedName>
</protein>
<accession>A0A9X1B2Y4</accession>
<dbReference type="GO" id="GO:0016757">
    <property type="term" value="F:glycosyltransferase activity"/>
    <property type="evidence" value="ECO:0007669"/>
    <property type="project" value="InterPro"/>
</dbReference>
<evidence type="ECO:0000313" key="3">
    <source>
        <dbReference type="EMBL" id="MBK1617414.1"/>
    </source>
</evidence>
<name>A0A9X1B2Y4_9GAMM</name>
<dbReference type="Gene3D" id="3.40.50.2000">
    <property type="entry name" value="Glycogen Phosphorylase B"/>
    <property type="match status" value="2"/>
</dbReference>
<dbReference type="CDD" id="cd03801">
    <property type="entry name" value="GT4_PimA-like"/>
    <property type="match status" value="1"/>
</dbReference>
<sequence>MAADVLLVQMRGVKVVWTVHNRFSHESEHPAREIIARRLLARLVSRMIFHSEDARAEIQRLLAINLLRRSVVIPHGHYIGLYPTDASRERQLRSQFEIKDDDTVLLFFGNLRRYKGISQLLHAFQLAPHCRLKLIIAGKPFDQGLAEEVATASKNDPRIQPYLDFIPDVDVGPLYAVSHIAVIPFERTLTSGSAILALSQGKALLLPEEARLIGLPDQRGTVFYGNDGLLETLQQLPSKAELAAMGKMNFEAAKTLDWKTIGRQVAKVYTH</sequence>
<gene>
    <name evidence="3" type="ORF">CKO42_02870</name>
</gene>
<organism evidence="3 4">
    <name type="scientific">Lamprobacter modestohalophilus</name>
    <dbReference type="NCBI Taxonomy" id="1064514"/>
    <lineage>
        <taxon>Bacteria</taxon>
        <taxon>Pseudomonadati</taxon>
        <taxon>Pseudomonadota</taxon>
        <taxon>Gammaproteobacteria</taxon>
        <taxon>Chromatiales</taxon>
        <taxon>Chromatiaceae</taxon>
        <taxon>Lamprobacter</taxon>
    </lineage>
</organism>
<keyword evidence="1" id="KW-0808">Transferase</keyword>
<dbReference type="EMBL" id="NRRY01000003">
    <property type="protein sequence ID" value="MBK1617414.1"/>
    <property type="molecule type" value="Genomic_DNA"/>
</dbReference>
<proteinExistence type="predicted"/>
<evidence type="ECO:0000256" key="1">
    <source>
        <dbReference type="ARBA" id="ARBA00022679"/>
    </source>
</evidence>
<dbReference type="PANTHER" id="PTHR46401:SF2">
    <property type="entry name" value="GLYCOSYLTRANSFERASE WBBK-RELATED"/>
    <property type="match status" value="1"/>
</dbReference>
<dbReference type="InterPro" id="IPR001296">
    <property type="entry name" value="Glyco_trans_1"/>
</dbReference>
<keyword evidence="4" id="KW-1185">Reference proteome</keyword>
<evidence type="ECO:0000313" key="4">
    <source>
        <dbReference type="Proteomes" id="UP001138768"/>
    </source>
</evidence>
<dbReference type="PANTHER" id="PTHR46401">
    <property type="entry name" value="GLYCOSYLTRANSFERASE WBBK-RELATED"/>
    <property type="match status" value="1"/>
</dbReference>
<dbReference type="AlphaFoldDB" id="A0A9X1B2Y4"/>